<organism evidence="1">
    <name type="scientific">uncultured Thermomicrobiales bacterium</name>
    <dbReference type="NCBI Taxonomy" id="1645740"/>
    <lineage>
        <taxon>Bacteria</taxon>
        <taxon>Pseudomonadati</taxon>
        <taxon>Thermomicrobiota</taxon>
        <taxon>Thermomicrobia</taxon>
        <taxon>Thermomicrobiales</taxon>
        <taxon>environmental samples</taxon>
    </lineage>
</organism>
<dbReference type="EMBL" id="CADCWJ010000527">
    <property type="protein sequence ID" value="CAA9570750.1"/>
    <property type="molecule type" value="Genomic_DNA"/>
</dbReference>
<feature type="non-terminal residue" evidence="1">
    <location>
        <position position="1"/>
    </location>
</feature>
<protein>
    <submittedName>
        <fullName evidence="1">Uncharacterized protein</fullName>
    </submittedName>
</protein>
<gene>
    <name evidence="1" type="ORF">AVDCRST_MAG87-2385</name>
</gene>
<feature type="non-terminal residue" evidence="1">
    <location>
        <position position="54"/>
    </location>
</feature>
<sequence>ERQALRHHDWCRCGSFVRQLGLRVTGGHAGSEPGRSAAVARRVYRYRQRVGKSP</sequence>
<proteinExistence type="predicted"/>
<dbReference type="AlphaFoldDB" id="A0A6J4V6X8"/>
<name>A0A6J4V6X8_9BACT</name>
<reference evidence="1" key="1">
    <citation type="submission" date="2020-02" db="EMBL/GenBank/DDBJ databases">
        <authorList>
            <person name="Meier V. D."/>
        </authorList>
    </citation>
    <scope>NUCLEOTIDE SEQUENCE</scope>
    <source>
        <strain evidence="1">AVDCRST_MAG87</strain>
    </source>
</reference>
<accession>A0A6J4V6X8</accession>
<evidence type="ECO:0000313" key="1">
    <source>
        <dbReference type="EMBL" id="CAA9570750.1"/>
    </source>
</evidence>